<organism evidence="2 3">
    <name type="scientific">Triparma strigata</name>
    <dbReference type="NCBI Taxonomy" id="1606541"/>
    <lineage>
        <taxon>Eukaryota</taxon>
        <taxon>Sar</taxon>
        <taxon>Stramenopiles</taxon>
        <taxon>Ochrophyta</taxon>
        <taxon>Bolidophyceae</taxon>
        <taxon>Parmales</taxon>
        <taxon>Triparmaceae</taxon>
        <taxon>Triparma</taxon>
    </lineage>
</organism>
<feature type="region of interest" description="Disordered" evidence="1">
    <location>
        <begin position="313"/>
        <end position="334"/>
    </location>
</feature>
<dbReference type="Proteomes" id="UP001165085">
    <property type="component" value="Unassembled WGS sequence"/>
</dbReference>
<gene>
    <name evidence="2" type="ORF">TrST_g5817</name>
</gene>
<dbReference type="AlphaFoldDB" id="A0A9W7AJB1"/>
<protein>
    <submittedName>
        <fullName evidence="2">Uncharacterized protein</fullName>
    </submittedName>
</protein>
<accession>A0A9W7AJB1</accession>
<feature type="region of interest" description="Disordered" evidence="1">
    <location>
        <begin position="488"/>
        <end position="510"/>
    </location>
</feature>
<proteinExistence type="predicted"/>
<evidence type="ECO:0000256" key="1">
    <source>
        <dbReference type="SAM" id="MobiDB-lite"/>
    </source>
</evidence>
<feature type="region of interest" description="Disordered" evidence="1">
    <location>
        <begin position="531"/>
        <end position="565"/>
    </location>
</feature>
<feature type="region of interest" description="Disordered" evidence="1">
    <location>
        <begin position="426"/>
        <end position="465"/>
    </location>
</feature>
<evidence type="ECO:0000313" key="2">
    <source>
        <dbReference type="EMBL" id="GMH68800.1"/>
    </source>
</evidence>
<reference evidence="3" key="1">
    <citation type="journal article" date="2023" name="Commun. Biol.">
        <title>Genome analysis of Parmales, the sister group of diatoms, reveals the evolutionary specialization of diatoms from phago-mixotrophs to photoautotrophs.</title>
        <authorList>
            <person name="Ban H."/>
            <person name="Sato S."/>
            <person name="Yoshikawa S."/>
            <person name="Yamada K."/>
            <person name="Nakamura Y."/>
            <person name="Ichinomiya M."/>
            <person name="Sato N."/>
            <person name="Blanc-Mathieu R."/>
            <person name="Endo H."/>
            <person name="Kuwata A."/>
            <person name="Ogata H."/>
        </authorList>
    </citation>
    <scope>NUCLEOTIDE SEQUENCE [LARGE SCALE GENOMIC DNA]</scope>
    <source>
        <strain evidence="3">NIES 3701</strain>
    </source>
</reference>
<sequence>MKLKAIRLNENLPRFVFAEREYNIPLALFDAKQKIITEISGAVHAELSSMTLLVKQSGTEIPAQGVTVAFKDPKRPLLGFSLAFSQDCANQAYNVSLLHSGSIIDSTDCLEGVTVTPVLYMLAVQEFTSKEEVFLPDGAEQDTDCGKRDEFGLKHFQLTWFKDERGRESNYIECRTCIADANGRIMPNTLDLNLEYSLCYCKEEIILKNKGSDQKKSIANSAGSKDDLGLDTTCLRSHLMEGVVDQSILNVLAKGYKGLEGDHDKSMAFARCRIEEVSKNHQSNFFRIKVAPHPSMRFHGHLVGTSSSKRIYVKSKRSKPSAGTGSVGKAKRARVEGAPMPPAYLMKAALQSIESWNTKAAQLIQKLSSNVGRSPLSVECSSVLSEYNSVKGNSFDYLSKCIDAIDKASSPAGGDLSSEVDHQIQSALGRDPPPGKKSRQSSTSSNASAATASRGGGGYGQGKALPAANPQLAQVNSFSISQPFARNNSVSQDQHHNPNMPPPQPTLASQQSLSMNLSLFNEIMDSEETLPISYDPNSEAPPPMNPGLMQKVSSHYIGPGKDARRSETTNLKSTLQQFRSAELAIGSTPAKTLSAPIPQSTEIQQSVYYILAKLWCGNPPYHGGNAVAYGFPAFDEDMNCLGFYREVYDAAETDDKDLTSPSNAIGVFIPITDSRELGKKQRSEISQKLAKEIEQRSASVHELKQCEGKLDKLIQEGFTYVWTKLITSGPSINVSGWW</sequence>
<keyword evidence="3" id="KW-1185">Reference proteome</keyword>
<feature type="compositionally biased region" description="Low complexity" evidence="1">
    <location>
        <begin position="440"/>
        <end position="453"/>
    </location>
</feature>
<dbReference type="EMBL" id="BRXY01000128">
    <property type="protein sequence ID" value="GMH68800.1"/>
    <property type="molecule type" value="Genomic_DNA"/>
</dbReference>
<dbReference type="OrthoDB" id="69973at2759"/>
<comment type="caution">
    <text evidence="2">The sequence shown here is derived from an EMBL/GenBank/DDBJ whole genome shotgun (WGS) entry which is preliminary data.</text>
</comment>
<name>A0A9W7AJB1_9STRA</name>
<evidence type="ECO:0000313" key="3">
    <source>
        <dbReference type="Proteomes" id="UP001165085"/>
    </source>
</evidence>